<dbReference type="EMBL" id="BGZK01001124">
    <property type="protein sequence ID" value="GBP71866.1"/>
    <property type="molecule type" value="Genomic_DNA"/>
</dbReference>
<name>A0A4C1Y7G2_EUMVA</name>
<gene>
    <name evidence="1" type="ORF">EVAR_58923_1</name>
</gene>
<keyword evidence="2" id="KW-1185">Reference proteome</keyword>
<dbReference type="Proteomes" id="UP000299102">
    <property type="component" value="Unassembled WGS sequence"/>
</dbReference>
<reference evidence="1 2" key="1">
    <citation type="journal article" date="2019" name="Commun. Biol.">
        <title>The bagworm genome reveals a unique fibroin gene that provides high tensile strength.</title>
        <authorList>
            <person name="Kono N."/>
            <person name="Nakamura H."/>
            <person name="Ohtoshi R."/>
            <person name="Tomita M."/>
            <person name="Numata K."/>
            <person name="Arakawa K."/>
        </authorList>
    </citation>
    <scope>NUCLEOTIDE SEQUENCE [LARGE SCALE GENOMIC DNA]</scope>
</reference>
<comment type="caution">
    <text evidence="1">The sequence shown here is derived from an EMBL/GenBank/DDBJ whole genome shotgun (WGS) entry which is preliminary data.</text>
</comment>
<evidence type="ECO:0000313" key="1">
    <source>
        <dbReference type="EMBL" id="GBP71866.1"/>
    </source>
</evidence>
<organism evidence="1 2">
    <name type="scientific">Eumeta variegata</name>
    <name type="common">Bagworm moth</name>
    <name type="synonym">Eumeta japonica</name>
    <dbReference type="NCBI Taxonomy" id="151549"/>
    <lineage>
        <taxon>Eukaryota</taxon>
        <taxon>Metazoa</taxon>
        <taxon>Ecdysozoa</taxon>
        <taxon>Arthropoda</taxon>
        <taxon>Hexapoda</taxon>
        <taxon>Insecta</taxon>
        <taxon>Pterygota</taxon>
        <taxon>Neoptera</taxon>
        <taxon>Endopterygota</taxon>
        <taxon>Lepidoptera</taxon>
        <taxon>Glossata</taxon>
        <taxon>Ditrysia</taxon>
        <taxon>Tineoidea</taxon>
        <taxon>Psychidae</taxon>
        <taxon>Oiketicinae</taxon>
        <taxon>Eumeta</taxon>
    </lineage>
</organism>
<dbReference type="AlphaFoldDB" id="A0A4C1Y7G2"/>
<sequence>MGVAAPAPAPPGPAPDGDVDVLWMRLDRLISRLVKIAIAILVWKFSNNAKLLSTKVTPSESKTRKKLCSRCSNSIFGYDLLGLYRGRSHSSKLFDRRRSF</sequence>
<proteinExistence type="predicted"/>
<accession>A0A4C1Y7G2</accession>
<protein>
    <submittedName>
        <fullName evidence="1">Uncharacterized protein</fullName>
    </submittedName>
</protein>
<evidence type="ECO:0000313" key="2">
    <source>
        <dbReference type="Proteomes" id="UP000299102"/>
    </source>
</evidence>